<keyword evidence="1" id="KW-0880">Kelch repeat</keyword>
<protein>
    <submittedName>
        <fullName evidence="4">Uncharacterized protein</fullName>
    </submittedName>
</protein>
<keyword evidence="3" id="KW-0732">Signal</keyword>
<dbReference type="Proteomes" id="UP000696485">
    <property type="component" value="Unassembled WGS sequence"/>
</dbReference>
<sequence length="401" mass="42535">MKLLLLPLIATALVAAQTCPESVVRASFTSSEHQKLYINGGRTQTVGKKAEDRSGFFSLDLSIAWPKATPAWKKLDPLPRLTNQTGEASITLSKDGATLYVAQGLAFLPYTIATNSTGEEIAAEVGFMDYFSLGQIRDTETGKIYGVGWCRVDDSTTYGNRPRCTLSTFDPLGPRKTISTSSVTGLEYGHNDLPNIQGIYSRSTKLLYFLNNSTDFAGVSGNKATISQYDVAGKALQVTGAIGDIPDARGGACFASAFDGTKIVLAGGLKQTSSNSTTGAVQSDVYLFDVASKAWTKLKDAPAAFAYGVCAVSGDHLIVYGGYSEYTVSVNGSIVYREDGSANGTIGYNNAISILNLKTNTWVDEYKPSSSVLQSSALSSLGGMKTLMYSGALALSVVFLL</sequence>
<dbReference type="EMBL" id="JAAAUY010000822">
    <property type="protein sequence ID" value="KAF9326127.1"/>
    <property type="molecule type" value="Genomic_DNA"/>
</dbReference>
<proteinExistence type="predicted"/>
<feature type="signal peptide" evidence="3">
    <location>
        <begin position="1"/>
        <end position="16"/>
    </location>
</feature>
<dbReference type="SUPFAM" id="SSF117281">
    <property type="entry name" value="Kelch motif"/>
    <property type="match status" value="1"/>
</dbReference>
<dbReference type="AlphaFoldDB" id="A0A9P5SFH2"/>
<gene>
    <name evidence="4" type="ORF">BG006_010419</name>
</gene>
<evidence type="ECO:0000256" key="1">
    <source>
        <dbReference type="ARBA" id="ARBA00022441"/>
    </source>
</evidence>
<dbReference type="InterPro" id="IPR015915">
    <property type="entry name" value="Kelch-typ_b-propeller"/>
</dbReference>
<dbReference type="Gene3D" id="2.120.10.80">
    <property type="entry name" value="Kelch-type beta propeller"/>
    <property type="match status" value="1"/>
</dbReference>
<dbReference type="PANTHER" id="PTHR46093">
    <property type="entry name" value="ACYL-COA-BINDING DOMAIN-CONTAINING PROTEIN 5"/>
    <property type="match status" value="1"/>
</dbReference>
<keyword evidence="5" id="KW-1185">Reference proteome</keyword>
<evidence type="ECO:0000313" key="4">
    <source>
        <dbReference type="EMBL" id="KAF9326127.1"/>
    </source>
</evidence>
<organism evidence="4 5">
    <name type="scientific">Podila minutissima</name>
    <dbReference type="NCBI Taxonomy" id="64525"/>
    <lineage>
        <taxon>Eukaryota</taxon>
        <taxon>Fungi</taxon>
        <taxon>Fungi incertae sedis</taxon>
        <taxon>Mucoromycota</taxon>
        <taxon>Mortierellomycotina</taxon>
        <taxon>Mortierellomycetes</taxon>
        <taxon>Mortierellales</taxon>
        <taxon>Mortierellaceae</taxon>
        <taxon>Podila</taxon>
    </lineage>
</organism>
<dbReference type="PANTHER" id="PTHR46093:SF18">
    <property type="entry name" value="FIBRONECTIN TYPE-III DOMAIN-CONTAINING PROTEIN"/>
    <property type="match status" value="1"/>
</dbReference>
<evidence type="ECO:0000256" key="3">
    <source>
        <dbReference type="SAM" id="SignalP"/>
    </source>
</evidence>
<accession>A0A9P5SFH2</accession>
<name>A0A9P5SFH2_9FUNG</name>
<comment type="caution">
    <text evidence="4">The sequence shown here is derived from an EMBL/GenBank/DDBJ whole genome shotgun (WGS) entry which is preliminary data.</text>
</comment>
<evidence type="ECO:0000313" key="5">
    <source>
        <dbReference type="Proteomes" id="UP000696485"/>
    </source>
</evidence>
<evidence type="ECO:0000256" key="2">
    <source>
        <dbReference type="ARBA" id="ARBA00022737"/>
    </source>
</evidence>
<reference evidence="4" key="1">
    <citation type="journal article" date="2020" name="Fungal Divers.">
        <title>Resolving the Mortierellaceae phylogeny through synthesis of multi-gene phylogenetics and phylogenomics.</title>
        <authorList>
            <person name="Vandepol N."/>
            <person name="Liber J."/>
            <person name="Desiro A."/>
            <person name="Na H."/>
            <person name="Kennedy M."/>
            <person name="Barry K."/>
            <person name="Grigoriev I.V."/>
            <person name="Miller A.N."/>
            <person name="O'Donnell K."/>
            <person name="Stajich J.E."/>
            <person name="Bonito G."/>
        </authorList>
    </citation>
    <scope>NUCLEOTIDE SEQUENCE</scope>
    <source>
        <strain evidence="4">NVP1</strain>
    </source>
</reference>
<feature type="chain" id="PRO_5040320337" evidence="3">
    <location>
        <begin position="17"/>
        <end position="401"/>
    </location>
</feature>
<keyword evidence="2" id="KW-0677">Repeat</keyword>